<dbReference type="Proteomes" id="UP001062846">
    <property type="component" value="Chromosome 8"/>
</dbReference>
<dbReference type="EMBL" id="CM046395">
    <property type="protein sequence ID" value="KAI8544700.1"/>
    <property type="molecule type" value="Genomic_DNA"/>
</dbReference>
<comment type="caution">
    <text evidence="1">The sequence shown here is derived from an EMBL/GenBank/DDBJ whole genome shotgun (WGS) entry which is preliminary data.</text>
</comment>
<proteinExistence type="predicted"/>
<sequence length="106" mass="11997">MNNLACNFCGHEVGHMSFECKIKKGKATFLAEPKYEPQMNPNFICLMMLEFSPGKAISIVAIVVDPCYIVREWVSPLYSFLEDDLGCEKALRDHELRCIGVEILPV</sequence>
<name>A0ACC0MUP2_RHOML</name>
<accession>A0ACC0MUP2</accession>
<evidence type="ECO:0000313" key="1">
    <source>
        <dbReference type="EMBL" id="KAI8544700.1"/>
    </source>
</evidence>
<protein>
    <submittedName>
        <fullName evidence="1">Uncharacterized protein</fullName>
    </submittedName>
</protein>
<keyword evidence="2" id="KW-1185">Reference proteome</keyword>
<evidence type="ECO:0000313" key="2">
    <source>
        <dbReference type="Proteomes" id="UP001062846"/>
    </source>
</evidence>
<reference evidence="1" key="1">
    <citation type="submission" date="2022-02" db="EMBL/GenBank/DDBJ databases">
        <title>Plant Genome Project.</title>
        <authorList>
            <person name="Zhang R.-G."/>
        </authorList>
    </citation>
    <scope>NUCLEOTIDE SEQUENCE</scope>
    <source>
        <strain evidence="1">AT1</strain>
    </source>
</reference>
<organism evidence="1 2">
    <name type="scientific">Rhododendron molle</name>
    <name type="common">Chinese azalea</name>
    <name type="synonym">Azalea mollis</name>
    <dbReference type="NCBI Taxonomy" id="49168"/>
    <lineage>
        <taxon>Eukaryota</taxon>
        <taxon>Viridiplantae</taxon>
        <taxon>Streptophyta</taxon>
        <taxon>Embryophyta</taxon>
        <taxon>Tracheophyta</taxon>
        <taxon>Spermatophyta</taxon>
        <taxon>Magnoliopsida</taxon>
        <taxon>eudicotyledons</taxon>
        <taxon>Gunneridae</taxon>
        <taxon>Pentapetalae</taxon>
        <taxon>asterids</taxon>
        <taxon>Ericales</taxon>
        <taxon>Ericaceae</taxon>
        <taxon>Ericoideae</taxon>
        <taxon>Rhodoreae</taxon>
        <taxon>Rhododendron</taxon>
    </lineage>
</organism>
<gene>
    <name evidence="1" type="ORF">RHMOL_Rhmol08G0315900</name>
</gene>